<dbReference type="Proteomes" id="UP000499080">
    <property type="component" value="Unassembled WGS sequence"/>
</dbReference>
<accession>A0A4Y2LI51</accession>
<protein>
    <submittedName>
        <fullName evidence="1">Uncharacterized protein</fullName>
    </submittedName>
</protein>
<dbReference type="AlphaFoldDB" id="A0A4Y2LI51"/>
<organism evidence="1 2">
    <name type="scientific">Araneus ventricosus</name>
    <name type="common">Orbweaver spider</name>
    <name type="synonym">Epeira ventricosa</name>
    <dbReference type="NCBI Taxonomy" id="182803"/>
    <lineage>
        <taxon>Eukaryota</taxon>
        <taxon>Metazoa</taxon>
        <taxon>Ecdysozoa</taxon>
        <taxon>Arthropoda</taxon>
        <taxon>Chelicerata</taxon>
        <taxon>Arachnida</taxon>
        <taxon>Araneae</taxon>
        <taxon>Araneomorphae</taxon>
        <taxon>Entelegynae</taxon>
        <taxon>Araneoidea</taxon>
        <taxon>Araneidae</taxon>
        <taxon>Araneus</taxon>
    </lineage>
</organism>
<sequence>MRRGHHKVCVRGGLIVGWIDLTEYLLASSYDEFIDSVKPHILQNKRETPLTYVIHHCLAILLDTRKTDVLSLELDKPNIKPSSRAALGKILLVIRGADVDPQRSPLKQLSREQGMY</sequence>
<dbReference type="EMBL" id="BGPR01005764">
    <property type="protein sequence ID" value="GBN13256.1"/>
    <property type="molecule type" value="Genomic_DNA"/>
</dbReference>
<evidence type="ECO:0000313" key="1">
    <source>
        <dbReference type="EMBL" id="GBN13256.1"/>
    </source>
</evidence>
<name>A0A4Y2LI51_ARAVE</name>
<proteinExistence type="predicted"/>
<gene>
    <name evidence="1" type="ORF">AVEN_81208_1</name>
</gene>
<comment type="caution">
    <text evidence="1">The sequence shown here is derived from an EMBL/GenBank/DDBJ whole genome shotgun (WGS) entry which is preliminary data.</text>
</comment>
<reference evidence="1 2" key="1">
    <citation type="journal article" date="2019" name="Sci. Rep.">
        <title>Orb-weaving spider Araneus ventricosus genome elucidates the spidroin gene catalogue.</title>
        <authorList>
            <person name="Kono N."/>
            <person name="Nakamura H."/>
            <person name="Ohtoshi R."/>
            <person name="Moran D.A.P."/>
            <person name="Shinohara A."/>
            <person name="Yoshida Y."/>
            <person name="Fujiwara M."/>
            <person name="Mori M."/>
            <person name="Tomita M."/>
            <person name="Arakawa K."/>
        </authorList>
    </citation>
    <scope>NUCLEOTIDE SEQUENCE [LARGE SCALE GENOMIC DNA]</scope>
</reference>
<evidence type="ECO:0000313" key="2">
    <source>
        <dbReference type="Proteomes" id="UP000499080"/>
    </source>
</evidence>
<keyword evidence="2" id="KW-1185">Reference proteome</keyword>